<sequence>MLRKLINRFNPTRQLPQAMRRYLALPGYLWLGWVVASGLILFVGAQVEATAPDAAPPASSASPPVADDGGQPSADAPAAELLPAVPADGATIGVSGSSAFSIRRSGGRWLVDAAGAPPLELAGGGEEWRMLDRDGATVYRLKTRTAEEGKLYDAAGVFRWRVKCGAEEGEEACKLYDAAGDKQLRVKIKADGFNVYGAGDRRIYQGKLKSGRYQVRDETGAAALDIEGAASLKAAALLALPLEVPVRVLLWAHSP</sequence>
<evidence type="ECO:0000313" key="4">
    <source>
        <dbReference type="Proteomes" id="UP000824988"/>
    </source>
</evidence>
<name>A0A8D4VRP9_9GAMM</name>
<dbReference type="EMBL" id="AP019782">
    <property type="protein sequence ID" value="BBL72621.1"/>
    <property type="molecule type" value="Genomic_DNA"/>
</dbReference>
<dbReference type="Proteomes" id="UP000824988">
    <property type="component" value="Chromosome"/>
</dbReference>
<keyword evidence="2" id="KW-0812">Transmembrane</keyword>
<keyword evidence="2" id="KW-1133">Transmembrane helix</keyword>
<evidence type="ECO:0000313" key="3">
    <source>
        <dbReference type="EMBL" id="BBL72621.1"/>
    </source>
</evidence>
<gene>
    <name evidence="3" type="ORF">MoryE10_32270</name>
</gene>
<evidence type="ECO:0000256" key="2">
    <source>
        <dbReference type="SAM" id="Phobius"/>
    </source>
</evidence>
<dbReference type="KEGG" id="moz:MoryE10_32270"/>
<accession>A0A8D4VRP9</accession>
<keyword evidence="2" id="KW-0472">Membrane</keyword>
<organism evidence="3 4">
    <name type="scientific">Methylogaea oryzae</name>
    <dbReference type="NCBI Taxonomy" id="1295382"/>
    <lineage>
        <taxon>Bacteria</taxon>
        <taxon>Pseudomonadati</taxon>
        <taxon>Pseudomonadota</taxon>
        <taxon>Gammaproteobacteria</taxon>
        <taxon>Methylococcales</taxon>
        <taxon>Methylococcaceae</taxon>
        <taxon>Methylogaea</taxon>
    </lineage>
</organism>
<dbReference type="AlphaFoldDB" id="A0A8D4VRP9"/>
<feature type="region of interest" description="Disordered" evidence="1">
    <location>
        <begin position="52"/>
        <end position="76"/>
    </location>
</feature>
<dbReference type="RefSeq" id="WP_221047659.1">
    <property type="nucleotide sequence ID" value="NZ_AP019782.1"/>
</dbReference>
<proteinExistence type="predicted"/>
<reference evidence="3" key="1">
    <citation type="submission" date="2019-06" db="EMBL/GenBank/DDBJ databases">
        <title>Complete genome sequence of Methylogaea oryzae strain JCM16910.</title>
        <authorList>
            <person name="Asakawa S."/>
        </authorList>
    </citation>
    <scope>NUCLEOTIDE SEQUENCE</scope>
    <source>
        <strain evidence="3">E10</strain>
    </source>
</reference>
<evidence type="ECO:0000256" key="1">
    <source>
        <dbReference type="SAM" id="MobiDB-lite"/>
    </source>
</evidence>
<feature type="transmembrane region" description="Helical" evidence="2">
    <location>
        <begin position="21"/>
        <end position="43"/>
    </location>
</feature>
<protein>
    <submittedName>
        <fullName evidence="3">Uncharacterized protein</fullName>
    </submittedName>
</protein>
<keyword evidence="4" id="KW-1185">Reference proteome</keyword>